<name>A0A6C0J7H1_9ZZZZ</name>
<dbReference type="EMBL" id="MN740346">
    <property type="protein sequence ID" value="QHU01695.1"/>
    <property type="molecule type" value="Genomic_DNA"/>
</dbReference>
<proteinExistence type="predicted"/>
<dbReference type="AlphaFoldDB" id="A0A6C0J7H1"/>
<accession>A0A6C0J7H1</accession>
<protein>
    <submittedName>
        <fullName evidence="1">Uncharacterized protein</fullName>
    </submittedName>
</protein>
<evidence type="ECO:0000313" key="1">
    <source>
        <dbReference type="EMBL" id="QHU01695.1"/>
    </source>
</evidence>
<reference evidence="1" key="1">
    <citation type="journal article" date="2020" name="Nature">
        <title>Giant virus diversity and host interactions through global metagenomics.</title>
        <authorList>
            <person name="Schulz F."/>
            <person name="Roux S."/>
            <person name="Paez-Espino D."/>
            <person name="Jungbluth S."/>
            <person name="Walsh D.A."/>
            <person name="Denef V.J."/>
            <person name="McMahon K.D."/>
            <person name="Konstantinidis K.T."/>
            <person name="Eloe-Fadrosh E.A."/>
            <person name="Kyrpides N.C."/>
            <person name="Woyke T."/>
        </authorList>
    </citation>
    <scope>NUCLEOTIDE SEQUENCE</scope>
    <source>
        <strain evidence="1">GVMAG-M-3300025874-2</strain>
    </source>
</reference>
<organism evidence="1">
    <name type="scientific">viral metagenome</name>
    <dbReference type="NCBI Taxonomy" id="1070528"/>
    <lineage>
        <taxon>unclassified sequences</taxon>
        <taxon>metagenomes</taxon>
        <taxon>organismal metagenomes</taxon>
    </lineage>
</organism>
<sequence>MDEIILHQSKKLKISKTLYEDLFTLVIDYLDTKSHIKSQTLSKRYLKYIYKSSYIPKEIVLYSTKRNLGYLFDIMHRYKNIQRITSKSLNNMAVVSITGNLYYK</sequence>